<name>A0A6I6CJC9_9MOLU</name>
<dbReference type="EMBL" id="CP046276">
    <property type="protein sequence ID" value="QGS52173.1"/>
    <property type="molecule type" value="Genomic_DNA"/>
</dbReference>
<sequence length="166" mass="19859">MLNEKNLNFIIDKQKELDKYIETKWNITNNEEILSKKIVALYVEICEFINEQRAFKFWSNKKPSEKNILLEEYIDGIHFIVSIGYLTGFKPEDYNFAFQNNTIIDAYLNCLQKVGEFNKNRNVQFFTNMLDAFFSIAKILDFSEKEIIEAYIEKNKVNFERQDNNY</sequence>
<gene>
    <name evidence="1" type="ORF">STABA_v1c08170</name>
</gene>
<proteinExistence type="predicted"/>
<dbReference type="CDD" id="cd11527">
    <property type="entry name" value="NTP-PPase_dUTPase"/>
    <property type="match status" value="1"/>
</dbReference>
<dbReference type="InterPro" id="IPR016947">
    <property type="entry name" value="UCP030140"/>
</dbReference>
<evidence type="ECO:0000313" key="2">
    <source>
        <dbReference type="Proteomes" id="UP000424468"/>
    </source>
</evidence>
<dbReference type="Proteomes" id="UP000424468">
    <property type="component" value="Chromosome"/>
</dbReference>
<dbReference type="Gene3D" id="1.10.4010.10">
    <property type="entry name" value="Type II deoxyuridine triphosphatase"/>
    <property type="match status" value="1"/>
</dbReference>
<evidence type="ECO:0000313" key="1">
    <source>
        <dbReference type="EMBL" id="QGS52173.1"/>
    </source>
</evidence>
<dbReference type="KEGG" id="stab:STABA_v1c08170"/>
<accession>A0A6I6CJC9</accession>
<organism evidence="1 2">
    <name type="scientific">Spiroplasma tabanidicola</name>
    <dbReference type="NCBI Taxonomy" id="324079"/>
    <lineage>
        <taxon>Bacteria</taxon>
        <taxon>Bacillati</taxon>
        <taxon>Mycoplasmatota</taxon>
        <taxon>Mollicutes</taxon>
        <taxon>Entomoplasmatales</taxon>
        <taxon>Spiroplasmataceae</taxon>
        <taxon>Spiroplasma</taxon>
    </lineage>
</organism>
<dbReference type="InterPro" id="IPR014871">
    <property type="entry name" value="dUTPase/dCTP_pyrophosphatase"/>
</dbReference>
<dbReference type="RefSeq" id="WP_156006862.1">
    <property type="nucleotide sequence ID" value="NZ_CP046276.1"/>
</dbReference>
<dbReference type="Pfam" id="PF08761">
    <property type="entry name" value="dUTPase_2"/>
    <property type="match status" value="1"/>
</dbReference>
<dbReference type="SUPFAM" id="SSF101386">
    <property type="entry name" value="all-alpha NTP pyrophosphatases"/>
    <property type="match status" value="1"/>
</dbReference>
<dbReference type="OrthoDB" id="5506143at2"/>
<protein>
    <submittedName>
        <fullName evidence="1">dUTP diphosphatase</fullName>
    </submittedName>
</protein>
<keyword evidence="2" id="KW-1185">Reference proteome</keyword>
<dbReference type="AlphaFoldDB" id="A0A6I6CJC9"/>
<reference evidence="1 2" key="1">
    <citation type="submission" date="2019-11" db="EMBL/GenBank/DDBJ databases">
        <title>Complete genome sequence of Spiroplasma tabanidicola TAUS-1 (DSM 22603).</title>
        <authorList>
            <person name="Huang C.-T."/>
            <person name="Lin Y.-C."/>
            <person name="Kuo C.-H."/>
        </authorList>
    </citation>
    <scope>NUCLEOTIDE SEQUENCE [LARGE SCALE GENOMIC DNA]</scope>
    <source>
        <strain evidence="1 2">TAUS-1</strain>
    </source>
</reference>
<dbReference type="PIRSF" id="PIRSF030140">
    <property type="entry name" value="UCP030140"/>
    <property type="match status" value="1"/>
</dbReference>